<dbReference type="Proteomes" id="UP000068164">
    <property type="component" value="Unassembled WGS sequence"/>
</dbReference>
<dbReference type="PANTHER" id="PTHR13754:SF13">
    <property type="entry name" value="METALLO-BETA-LACTAMASE SUPERFAMILY PROTEIN (AFU_ORTHOLOGUE AFUA_3G07630)"/>
    <property type="match status" value="1"/>
</dbReference>
<reference evidence="2 3" key="1">
    <citation type="submission" date="2015-11" db="EMBL/GenBank/DDBJ databases">
        <title>Draft Genome Sequence of the Strain BR 10423 (Rhizobium sp.) isolated from nodules of Mimosa pudica.</title>
        <authorList>
            <person name="Barauna A.C."/>
            <person name="Zilli J.E."/>
            <person name="Simoes-Araujo J.L."/>
            <person name="Reis V.M."/>
            <person name="James E.K."/>
            <person name="Reis F.B.Jr."/>
            <person name="Rouws L.F."/>
            <person name="Passos S.R."/>
            <person name="Gois S.R."/>
        </authorList>
    </citation>
    <scope>NUCLEOTIDE SEQUENCE [LARGE SCALE GENOMIC DNA]</scope>
    <source>
        <strain evidence="2 3">BR10423</strain>
    </source>
</reference>
<dbReference type="InterPro" id="IPR036866">
    <property type="entry name" value="RibonucZ/Hydroxyglut_hydro"/>
</dbReference>
<comment type="caution">
    <text evidence="2">The sequence shown here is derived from an EMBL/GenBank/DDBJ whole genome shotgun (WGS) entry which is preliminary data.</text>
</comment>
<sequence>MNGLMAVDSVEVRVLVDNLTDNLSTVPSFVETEVAAIERRRRGMWIMGGKCLCCAAHGLACLVTIHHGGVTRTILFDTGPEDRVLEQNVARLGVELGRVEAIVLSHGHWDHCGAMLCALQLIRDRNGGNPVACYVHPDMFGKRALKRQDGSLRLMEDVASLEELASFGAATVNTREPQLLLEGSAYVSGEIRRVTAFERGFPGQYRQSTDGSEWVQDELMMDERFLAVNVAGKGLVIFSACSHAGVINVLTHAKSSLPGVPLHAVVGGLHLVGQNERIIPATVEALASFDLVTIAAGHCTGWRAMNALANAFGDSKIVPLSVGKRISF</sequence>
<dbReference type="InterPro" id="IPR052926">
    <property type="entry name" value="Metallo-beta-lactamase_dom"/>
</dbReference>
<protein>
    <submittedName>
        <fullName evidence="2">MBL fold metallo-hydrolase</fullName>
    </submittedName>
</protein>
<dbReference type="Pfam" id="PF00753">
    <property type="entry name" value="Lactamase_B"/>
    <property type="match status" value="1"/>
</dbReference>
<feature type="domain" description="Metallo-beta-lactamase" evidence="1">
    <location>
        <begin position="71"/>
        <end position="114"/>
    </location>
</feature>
<evidence type="ECO:0000313" key="2">
    <source>
        <dbReference type="EMBL" id="KWV53952.1"/>
    </source>
</evidence>
<gene>
    <name evidence="2" type="ORF">AS026_02760</name>
</gene>
<name>A0A109JRR9_9HYPH</name>
<dbReference type="InterPro" id="IPR041712">
    <property type="entry name" value="DHPS-like_MBL-fold"/>
</dbReference>
<evidence type="ECO:0000313" key="3">
    <source>
        <dbReference type="Proteomes" id="UP000068164"/>
    </source>
</evidence>
<dbReference type="InterPro" id="IPR001279">
    <property type="entry name" value="Metallo-B-lactamas"/>
</dbReference>
<proteinExistence type="predicted"/>
<dbReference type="CDD" id="cd07713">
    <property type="entry name" value="DHPS-like_MBL-fold"/>
    <property type="match status" value="1"/>
</dbReference>
<dbReference type="SUPFAM" id="SSF56281">
    <property type="entry name" value="Metallo-hydrolase/oxidoreductase"/>
    <property type="match status" value="1"/>
</dbReference>
<dbReference type="Gene3D" id="3.60.15.10">
    <property type="entry name" value="Ribonuclease Z/Hydroxyacylglutathione hydrolase-like"/>
    <property type="match status" value="1"/>
</dbReference>
<keyword evidence="3" id="KW-1185">Reference proteome</keyword>
<evidence type="ECO:0000259" key="1">
    <source>
        <dbReference type="Pfam" id="PF00753"/>
    </source>
</evidence>
<dbReference type="PANTHER" id="PTHR13754">
    <property type="entry name" value="METALLO-BETA-LACTAMASE SUPERFAMILY PROTEIN"/>
    <property type="match status" value="1"/>
</dbReference>
<organism evidence="2 3">
    <name type="scientific">Rhizobium altiplani</name>
    <dbReference type="NCBI Taxonomy" id="1864509"/>
    <lineage>
        <taxon>Bacteria</taxon>
        <taxon>Pseudomonadati</taxon>
        <taxon>Pseudomonadota</taxon>
        <taxon>Alphaproteobacteria</taxon>
        <taxon>Hyphomicrobiales</taxon>
        <taxon>Rhizobiaceae</taxon>
        <taxon>Rhizobium/Agrobacterium group</taxon>
        <taxon>Rhizobium</taxon>
    </lineage>
</organism>
<dbReference type="RefSeq" id="WP_062369866.1">
    <property type="nucleotide sequence ID" value="NZ_LNCD01000063.1"/>
</dbReference>
<dbReference type="GO" id="GO:0016740">
    <property type="term" value="F:transferase activity"/>
    <property type="evidence" value="ECO:0007669"/>
    <property type="project" value="TreeGrafter"/>
</dbReference>
<dbReference type="AlphaFoldDB" id="A0A109JRR9"/>
<dbReference type="EMBL" id="LNCD01000063">
    <property type="protein sequence ID" value="KWV53952.1"/>
    <property type="molecule type" value="Genomic_DNA"/>
</dbReference>
<accession>A0A109JRR9</accession>